<dbReference type="SUPFAM" id="SSF50630">
    <property type="entry name" value="Acid proteases"/>
    <property type="match status" value="1"/>
</dbReference>
<keyword evidence="2 6" id="KW-0645">Protease</keyword>
<feature type="compositionally biased region" description="Low complexity" evidence="8">
    <location>
        <begin position="415"/>
        <end position="439"/>
    </location>
</feature>
<feature type="non-terminal residue" evidence="10">
    <location>
        <position position="1"/>
    </location>
</feature>
<dbReference type="OrthoDB" id="2747330at2759"/>
<evidence type="ECO:0000259" key="9">
    <source>
        <dbReference type="PROSITE" id="PS51767"/>
    </source>
</evidence>
<dbReference type="InterPro" id="IPR001969">
    <property type="entry name" value="Aspartic_peptidase_AS"/>
</dbReference>
<dbReference type="InterPro" id="IPR018376">
    <property type="entry name" value="Enoyl-CoA_hyd/isom_CS"/>
</dbReference>
<proteinExistence type="inferred from homology"/>
<evidence type="ECO:0000256" key="2">
    <source>
        <dbReference type="ARBA" id="ARBA00022670"/>
    </source>
</evidence>
<name>A0A1J8Q645_9AGAM</name>
<keyword evidence="11" id="KW-1185">Reference proteome</keyword>
<dbReference type="Proteomes" id="UP000183567">
    <property type="component" value="Unassembled WGS sequence"/>
</dbReference>
<feature type="region of interest" description="Disordered" evidence="8">
    <location>
        <begin position="409"/>
        <end position="439"/>
    </location>
</feature>
<dbReference type="Pfam" id="PF00378">
    <property type="entry name" value="ECH_1"/>
    <property type="match status" value="1"/>
</dbReference>
<dbReference type="PANTHER" id="PTHR47966">
    <property type="entry name" value="BETA-SITE APP-CLEAVING ENZYME, ISOFORM A-RELATED"/>
    <property type="match status" value="1"/>
</dbReference>
<evidence type="ECO:0000313" key="10">
    <source>
        <dbReference type="EMBL" id="OJA16469.1"/>
    </source>
</evidence>
<accession>A0A1J8Q645</accession>
<dbReference type="GO" id="GO:0006508">
    <property type="term" value="P:proteolysis"/>
    <property type="evidence" value="ECO:0007669"/>
    <property type="project" value="UniProtKB-KW"/>
</dbReference>
<evidence type="ECO:0000256" key="5">
    <source>
        <dbReference type="PIRSR" id="PIRSR601461-1"/>
    </source>
</evidence>
<dbReference type="PROSITE" id="PS51767">
    <property type="entry name" value="PEPTIDASE_A1"/>
    <property type="match status" value="1"/>
</dbReference>
<evidence type="ECO:0000256" key="6">
    <source>
        <dbReference type="RuleBase" id="RU000454"/>
    </source>
</evidence>
<gene>
    <name evidence="10" type="ORF">AZE42_04667</name>
</gene>
<dbReference type="InterPro" id="IPR029045">
    <property type="entry name" value="ClpP/crotonase-like_dom_sf"/>
</dbReference>
<dbReference type="InterPro" id="IPR001753">
    <property type="entry name" value="Enoyl-CoA_hydra/iso"/>
</dbReference>
<dbReference type="CDD" id="cd05471">
    <property type="entry name" value="pepsin_like"/>
    <property type="match status" value="1"/>
</dbReference>
<evidence type="ECO:0000256" key="1">
    <source>
        <dbReference type="ARBA" id="ARBA00007447"/>
    </source>
</evidence>
<evidence type="ECO:0000256" key="3">
    <source>
        <dbReference type="ARBA" id="ARBA00022750"/>
    </source>
</evidence>
<dbReference type="InterPro" id="IPR001461">
    <property type="entry name" value="Aspartic_peptidase_A1"/>
</dbReference>
<comment type="caution">
    <text evidence="10">The sequence shown here is derived from an EMBL/GenBank/DDBJ whole genome shotgun (WGS) entry which is preliminary data.</text>
</comment>
<comment type="similarity">
    <text evidence="1 6">Belongs to the peptidase A1 family.</text>
</comment>
<dbReference type="CDD" id="cd06558">
    <property type="entry name" value="crotonase-like"/>
    <property type="match status" value="1"/>
</dbReference>
<feature type="active site" evidence="5">
    <location>
        <position position="681"/>
    </location>
</feature>
<dbReference type="Pfam" id="PF00026">
    <property type="entry name" value="Asp"/>
    <property type="match status" value="1"/>
</dbReference>
<feature type="domain" description="Peptidase A1" evidence="9">
    <location>
        <begin position="478"/>
        <end position="789"/>
    </location>
</feature>
<feature type="active site" evidence="5">
    <location>
        <position position="496"/>
    </location>
</feature>
<dbReference type="PRINTS" id="PR00792">
    <property type="entry name" value="PEPSIN"/>
</dbReference>
<evidence type="ECO:0000256" key="4">
    <source>
        <dbReference type="ARBA" id="ARBA00022801"/>
    </source>
</evidence>
<dbReference type="PROSITE" id="PS00141">
    <property type="entry name" value="ASP_PROTEASE"/>
    <property type="match status" value="1"/>
</dbReference>
<keyword evidence="3 6" id="KW-0064">Aspartyl protease</keyword>
<evidence type="ECO:0000256" key="8">
    <source>
        <dbReference type="SAM" id="MobiDB-lite"/>
    </source>
</evidence>
<dbReference type="PROSITE" id="PS00166">
    <property type="entry name" value="ENOYL_COA_HYDRATASE"/>
    <property type="match status" value="1"/>
</dbReference>
<dbReference type="InterPro" id="IPR033121">
    <property type="entry name" value="PEPTIDASE_A1"/>
</dbReference>
<keyword evidence="4 6" id="KW-0378">Hydrolase</keyword>
<protein>
    <recommendedName>
        <fullName evidence="9">Peptidase A1 domain-containing protein</fullName>
    </recommendedName>
</protein>
<comment type="similarity">
    <text evidence="7">Belongs to the enoyl-CoA hydratase/isomerase family.</text>
</comment>
<dbReference type="Gene3D" id="3.90.226.10">
    <property type="entry name" value="2-enoyl-CoA Hydratase, Chain A, domain 1"/>
    <property type="match status" value="1"/>
</dbReference>
<dbReference type="EMBL" id="LVVM01002568">
    <property type="protein sequence ID" value="OJA16469.1"/>
    <property type="molecule type" value="Genomic_DNA"/>
</dbReference>
<evidence type="ECO:0000256" key="7">
    <source>
        <dbReference type="RuleBase" id="RU003707"/>
    </source>
</evidence>
<dbReference type="PANTHER" id="PTHR47966:SF75">
    <property type="entry name" value="ENDOPEPTIDASE (CTSD), PUTATIVE (AFU_ORTHOLOGUE AFUA_4G07040)-RELATED"/>
    <property type="match status" value="1"/>
</dbReference>
<sequence>ESHAFVLCRPRTAEVLSLTFPHLNYYVQPGVLPSLPSRNWLATDHHTPAGYRTAEIKLTAQEAIWIIELHNGQDSRLTTRMINEALRPALDVVEQSWYASRDKQVKDVKDSKGAGALIIVGRRDQDKFFSNGFDYETVKGNSSFVSDTANPLFARLLTYPIPTIAAINGHAFAAGMMLSLVCDYRVMTDGNMRRAWMCMNEVHFGAPWPLSFTAILNTKVGSPAVRRRVALEGHRFTPSEALKAGMVDRLANLTGTSVGNGTENVLEEAMKLAKEVKGLASQNVWGAIKTYLYKDCLEAVNFDARAHGTTPSDAIPLRARHQANSMVTMPLKRLHVPRTDIHPQLLLQQHINRGNKRVARMTGRSEPAEHELRAEIHKRMYLLESGPGTSSPSTEAGSNFSKRYFRHSNQAAKNPSRTHTTSGTNTPSSTNTTSGTSTGVGVSAVDLQAAENGGLTLANTSLANNSLGLDIEANDVGYIATVQLGTPPKDFRILMDSGSADFWVGSENCNGCGNHTLLGTQSSSSFVQSNQPFNVTYGSGAVAGVLCQDNVGIAGLQLNAHTFGVADEETSQFSSNTVSFDGLMGLAQSTLSNEMVQTPVEALASNGLISSAIASFKISRLADQLNDGEVTFGGLDSSKFDANTLVTFPNVNKIGFWEGAMNAITVNGQDSGMTGRTAILDTGTTLIIAPPADAQAVITMVGGQCDGQQCTVPCTTNASLALSFGNAAFSIDPRDLAVLPVDPNDLTGDCTAGIQPGTIGTNTEWLVGDVFLKNVYFSADTSNNQISLAKLSAS</sequence>
<dbReference type="InterPro" id="IPR021109">
    <property type="entry name" value="Peptidase_aspartic_dom_sf"/>
</dbReference>
<dbReference type="AlphaFoldDB" id="A0A1J8Q645"/>
<evidence type="ECO:0000313" key="11">
    <source>
        <dbReference type="Proteomes" id="UP000183567"/>
    </source>
</evidence>
<dbReference type="FunFam" id="2.40.70.10:FF:000115">
    <property type="entry name" value="Lysosomal aspartic protease"/>
    <property type="match status" value="1"/>
</dbReference>
<organism evidence="10 11">
    <name type="scientific">Rhizopogon vesiculosus</name>
    <dbReference type="NCBI Taxonomy" id="180088"/>
    <lineage>
        <taxon>Eukaryota</taxon>
        <taxon>Fungi</taxon>
        <taxon>Dikarya</taxon>
        <taxon>Basidiomycota</taxon>
        <taxon>Agaricomycotina</taxon>
        <taxon>Agaricomycetes</taxon>
        <taxon>Agaricomycetidae</taxon>
        <taxon>Boletales</taxon>
        <taxon>Suillineae</taxon>
        <taxon>Rhizopogonaceae</taxon>
        <taxon>Rhizopogon</taxon>
    </lineage>
</organism>
<dbReference type="SUPFAM" id="SSF52096">
    <property type="entry name" value="ClpP/crotonase"/>
    <property type="match status" value="1"/>
</dbReference>
<reference evidence="10 11" key="1">
    <citation type="submission" date="2016-03" db="EMBL/GenBank/DDBJ databases">
        <title>Comparative genomics of the ectomycorrhizal sister species Rhizopogon vinicolor and Rhizopogon vesiculosus (Basidiomycota: Boletales) reveals a divergence of the mating type B locus.</title>
        <authorList>
            <person name="Mujic A.B."/>
            <person name="Kuo A."/>
            <person name="Tritt A."/>
            <person name="Lipzen A."/>
            <person name="Chen C."/>
            <person name="Johnson J."/>
            <person name="Sharma A."/>
            <person name="Barry K."/>
            <person name="Grigoriev I.V."/>
            <person name="Spatafora J.W."/>
        </authorList>
    </citation>
    <scope>NUCLEOTIDE SEQUENCE [LARGE SCALE GENOMIC DNA]</scope>
    <source>
        <strain evidence="10 11">AM-OR11-056</strain>
    </source>
</reference>
<dbReference type="Gene3D" id="2.40.70.10">
    <property type="entry name" value="Acid Proteases"/>
    <property type="match status" value="2"/>
</dbReference>
<dbReference type="InterPro" id="IPR034164">
    <property type="entry name" value="Pepsin-like_dom"/>
</dbReference>
<dbReference type="GO" id="GO:0004190">
    <property type="term" value="F:aspartic-type endopeptidase activity"/>
    <property type="evidence" value="ECO:0007669"/>
    <property type="project" value="UniProtKB-KW"/>
</dbReference>